<name>A0A803PLM8_CANSA</name>
<accession>A0A803PLM8</accession>
<evidence type="ECO:0000313" key="1">
    <source>
        <dbReference type="EnsemblPlants" id="cds.evm.model.05.1518"/>
    </source>
</evidence>
<organism evidence="1 2">
    <name type="scientific">Cannabis sativa</name>
    <name type="common">Hemp</name>
    <name type="synonym">Marijuana</name>
    <dbReference type="NCBI Taxonomy" id="3483"/>
    <lineage>
        <taxon>Eukaryota</taxon>
        <taxon>Viridiplantae</taxon>
        <taxon>Streptophyta</taxon>
        <taxon>Embryophyta</taxon>
        <taxon>Tracheophyta</taxon>
        <taxon>Spermatophyta</taxon>
        <taxon>Magnoliopsida</taxon>
        <taxon>eudicotyledons</taxon>
        <taxon>Gunneridae</taxon>
        <taxon>Pentapetalae</taxon>
        <taxon>rosids</taxon>
        <taxon>fabids</taxon>
        <taxon>Rosales</taxon>
        <taxon>Cannabaceae</taxon>
        <taxon>Cannabis</taxon>
    </lineage>
</organism>
<dbReference type="EMBL" id="UZAU01000542">
    <property type="status" value="NOT_ANNOTATED_CDS"/>
    <property type="molecule type" value="Genomic_DNA"/>
</dbReference>
<keyword evidence="2" id="KW-1185">Reference proteome</keyword>
<proteinExistence type="predicted"/>
<protein>
    <submittedName>
        <fullName evidence="1">Uncharacterized protein</fullName>
    </submittedName>
</protein>
<reference evidence="1" key="2">
    <citation type="submission" date="2021-03" db="UniProtKB">
        <authorList>
            <consortium name="EnsemblPlants"/>
        </authorList>
    </citation>
    <scope>IDENTIFICATION</scope>
</reference>
<dbReference type="AlphaFoldDB" id="A0A803PLM8"/>
<reference evidence="1" key="1">
    <citation type="submission" date="2018-11" db="EMBL/GenBank/DDBJ databases">
        <authorList>
            <person name="Grassa J C."/>
        </authorList>
    </citation>
    <scope>NUCLEOTIDE SEQUENCE [LARGE SCALE GENOMIC DNA]</scope>
</reference>
<dbReference type="Gramene" id="evm.model.05.1518">
    <property type="protein sequence ID" value="cds.evm.model.05.1518"/>
    <property type="gene ID" value="evm.TU.05.1518"/>
</dbReference>
<dbReference type="Proteomes" id="UP000596661">
    <property type="component" value="Chromosome 5"/>
</dbReference>
<sequence>MVLKTKSMDEILGIEALQLSMEEDSEDDHALIVENEHDVLSPKSSLNFLQQQDEIRADFANFLEATAKNEAKFKSGANPPVNIFEGFAKRVWKDTSIDRVGVLKQDKYVLAEALFLPEGEFDHTPVILSVYPEMKNGKSPFRYFHMWLKAPRFLDKVEEVWRLNIKGSKMYGVVSKLKMLKMVLKDLNEKGFSDI</sequence>
<evidence type="ECO:0000313" key="2">
    <source>
        <dbReference type="Proteomes" id="UP000596661"/>
    </source>
</evidence>
<dbReference type="EnsemblPlants" id="evm.model.05.1518">
    <property type="protein sequence ID" value="cds.evm.model.05.1518"/>
    <property type="gene ID" value="evm.TU.05.1518"/>
</dbReference>